<dbReference type="Pfam" id="PF13692">
    <property type="entry name" value="Glyco_trans_1_4"/>
    <property type="match status" value="1"/>
</dbReference>
<dbReference type="SUPFAM" id="SSF53756">
    <property type="entry name" value="UDP-Glycosyltransferase/glycogen phosphorylase"/>
    <property type="match status" value="1"/>
</dbReference>
<name>A0A512DI55_9PROT</name>
<reference evidence="1 2" key="1">
    <citation type="submission" date="2019-07" db="EMBL/GenBank/DDBJ databases">
        <title>Whole genome shotgun sequence of Skermanella aerolata NBRC 106429.</title>
        <authorList>
            <person name="Hosoyama A."/>
            <person name="Uohara A."/>
            <person name="Ohji S."/>
            <person name="Ichikawa N."/>
        </authorList>
    </citation>
    <scope>NUCLEOTIDE SEQUENCE [LARGE SCALE GENOMIC DNA]</scope>
    <source>
        <strain evidence="1 2">NBRC 106429</strain>
    </source>
</reference>
<keyword evidence="2" id="KW-1185">Reference proteome</keyword>
<gene>
    <name evidence="1" type="ORF">SAE02_02840</name>
</gene>
<protein>
    <recommendedName>
        <fullName evidence="3">Teichuronic acid biosynthesis glycosyltransferase TuaH</fullName>
    </recommendedName>
</protein>
<dbReference type="Gene3D" id="3.40.50.2000">
    <property type="entry name" value="Glycogen Phosphorylase B"/>
    <property type="match status" value="1"/>
</dbReference>
<dbReference type="OrthoDB" id="9769600at2"/>
<dbReference type="AlphaFoldDB" id="A0A512DI55"/>
<evidence type="ECO:0000313" key="2">
    <source>
        <dbReference type="Proteomes" id="UP000321523"/>
    </source>
</evidence>
<sequence length="396" mass="44633">MRQDMPTPLQLLVETLPDRPRLVVFSDDWRRHPSSSQHLILQLLSRYRVDWVNTVGTHRPRLSLGDLRRGIEKLKGWTAGHGDSAPVAETPDPLAPVVHAPIHWPGFKTRAERMLNRLLLRRALAGVLNADPKPAAVITTVPITADLAASFPGLKWIYYCVDDFAEWPGLDGDTLRRMELDLLRHATTVICVSDVLKRRLAGLGIQAHLLTHGVELTHWQAVQRRPLCGPGRRPTLLYWGHADTRLDADILLHLTATCDVRMVGRYDEVDNRLVRQRGIAWTGPQPYERLPELASEADVLIMPYADLPVTRAMQPLKLKEYLATGLPVVATPLPANRAWGDAMDLTADPDHFAKLCLTRARRSLPDSQARARGRLANESWENKALQFEQWFMASKP</sequence>
<comment type="caution">
    <text evidence="1">The sequence shown here is derived from an EMBL/GenBank/DDBJ whole genome shotgun (WGS) entry which is preliminary data.</text>
</comment>
<evidence type="ECO:0000313" key="1">
    <source>
        <dbReference type="EMBL" id="GEO36136.1"/>
    </source>
</evidence>
<accession>A0A512DI55</accession>
<dbReference type="RefSeq" id="WP_044425684.1">
    <property type="nucleotide sequence ID" value="NZ_BJYZ01000002.1"/>
</dbReference>
<dbReference type="Proteomes" id="UP000321523">
    <property type="component" value="Unassembled WGS sequence"/>
</dbReference>
<evidence type="ECO:0008006" key="3">
    <source>
        <dbReference type="Google" id="ProtNLM"/>
    </source>
</evidence>
<organism evidence="1 2">
    <name type="scientific">Skermanella aerolata</name>
    <dbReference type="NCBI Taxonomy" id="393310"/>
    <lineage>
        <taxon>Bacteria</taxon>
        <taxon>Pseudomonadati</taxon>
        <taxon>Pseudomonadota</taxon>
        <taxon>Alphaproteobacteria</taxon>
        <taxon>Rhodospirillales</taxon>
        <taxon>Azospirillaceae</taxon>
        <taxon>Skermanella</taxon>
    </lineage>
</organism>
<dbReference type="EMBL" id="BJYZ01000002">
    <property type="protein sequence ID" value="GEO36136.1"/>
    <property type="molecule type" value="Genomic_DNA"/>
</dbReference>
<proteinExistence type="predicted"/>